<reference evidence="3 4" key="1">
    <citation type="submission" date="2023-12" db="EMBL/GenBank/DDBJ databases">
        <title>A high-quality genome assembly for Dillenia turbinata (Dilleniales).</title>
        <authorList>
            <person name="Chanderbali A."/>
        </authorList>
    </citation>
    <scope>NUCLEOTIDE SEQUENCE [LARGE SCALE GENOMIC DNA]</scope>
    <source>
        <strain evidence="3">LSX21</strain>
        <tissue evidence="3">Leaf</tissue>
    </source>
</reference>
<dbReference type="PANTHER" id="PTHR47950">
    <property type="entry name" value="CYTOCHROME P450, FAMILY 76, SUBFAMILY C, POLYPEPTIDE 5-RELATED"/>
    <property type="match status" value="1"/>
</dbReference>
<comment type="caution">
    <text evidence="3">The sequence shown here is derived from an EMBL/GenBank/DDBJ whole genome shotgun (WGS) entry which is preliminary data.</text>
</comment>
<organism evidence="3 4">
    <name type="scientific">Dillenia turbinata</name>
    <dbReference type="NCBI Taxonomy" id="194707"/>
    <lineage>
        <taxon>Eukaryota</taxon>
        <taxon>Viridiplantae</taxon>
        <taxon>Streptophyta</taxon>
        <taxon>Embryophyta</taxon>
        <taxon>Tracheophyta</taxon>
        <taxon>Spermatophyta</taxon>
        <taxon>Magnoliopsida</taxon>
        <taxon>eudicotyledons</taxon>
        <taxon>Gunneridae</taxon>
        <taxon>Pentapetalae</taxon>
        <taxon>Dilleniales</taxon>
        <taxon>Dilleniaceae</taxon>
        <taxon>Dillenia</taxon>
    </lineage>
</organism>
<dbReference type="SUPFAM" id="SSF48264">
    <property type="entry name" value="Cytochrome P450"/>
    <property type="match status" value="1"/>
</dbReference>
<keyword evidence="4" id="KW-1185">Reference proteome</keyword>
<dbReference type="InterPro" id="IPR002401">
    <property type="entry name" value="Cyt_P450_E_grp-I"/>
</dbReference>
<dbReference type="AlphaFoldDB" id="A0AAN8UX53"/>
<evidence type="ECO:0000256" key="2">
    <source>
        <dbReference type="SAM" id="SignalP"/>
    </source>
</evidence>
<feature type="signal peptide" evidence="2">
    <location>
        <begin position="1"/>
        <end position="16"/>
    </location>
</feature>
<protein>
    <submittedName>
        <fullName evidence="3">Cytochrome P450</fullName>
    </submittedName>
</protein>
<dbReference type="PRINTS" id="PR00463">
    <property type="entry name" value="EP450I"/>
</dbReference>
<dbReference type="GO" id="GO:0005506">
    <property type="term" value="F:iron ion binding"/>
    <property type="evidence" value="ECO:0007669"/>
    <property type="project" value="InterPro"/>
</dbReference>
<proteinExistence type="inferred from homology"/>
<evidence type="ECO:0000313" key="4">
    <source>
        <dbReference type="Proteomes" id="UP001370490"/>
    </source>
</evidence>
<dbReference type="InterPro" id="IPR036396">
    <property type="entry name" value="Cyt_P450_sf"/>
</dbReference>
<dbReference type="GO" id="GO:0016705">
    <property type="term" value="F:oxidoreductase activity, acting on paired donors, with incorporation or reduction of molecular oxygen"/>
    <property type="evidence" value="ECO:0007669"/>
    <property type="project" value="InterPro"/>
</dbReference>
<feature type="chain" id="PRO_5042937152" evidence="2">
    <location>
        <begin position="17"/>
        <end position="371"/>
    </location>
</feature>
<dbReference type="InterPro" id="IPR001128">
    <property type="entry name" value="Cyt_P450"/>
</dbReference>
<dbReference type="Proteomes" id="UP001370490">
    <property type="component" value="Unassembled WGS sequence"/>
</dbReference>
<accession>A0AAN8UX53</accession>
<dbReference type="EMBL" id="JBAMMX010000022">
    <property type="protein sequence ID" value="KAK6918472.1"/>
    <property type="molecule type" value="Genomic_DNA"/>
</dbReference>
<evidence type="ECO:0000313" key="3">
    <source>
        <dbReference type="EMBL" id="KAK6918472.1"/>
    </source>
</evidence>
<evidence type="ECO:0000256" key="1">
    <source>
        <dbReference type="ARBA" id="ARBA00010617"/>
    </source>
</evidence>
<dbReference type="GO" id="GO:0004497">
    <property type="term" value="F:monooxygenase activity"/>
    <property type="evidence" value="ECO:0007669"/>
    <property type="project" value="InterPro"/>
</dbReference>
<dbReference type="Pfam" id="PF00067">
    <property type="entry name" value="p450"/>
    <property type="match status" value="1"/>
</dbReference>
<comment type="similarity">
    <text evidence="1">Belongs to the cytochrome P450 family.</text>
</comment>
<feature type="non-terminal residue" evidence="3">
    <location>
        <position position="371"/>
    </location>
</feature>
<dbReference type="GO" id="GO:0020037">
    <property type="term" value="F:heme binding"/>
    <property type="evidence" value="ECO:0007669"/>
    <property type="project" value="InterPro"/>
</dbReference>
<gene>
    <name evidence="3" type="ORF">RJ641_016894</name>
</gene>
<name>A0AAN8UX53_9MAGN</name>
<dbReference type="PANTHER" id="PTHR47950:SF44">
    <property type="entry name" value="CYTOCHROME P450, FAMILY 76, SUBFAMILY C, POLYPEPTIDE 5-RELATED"/>
    <property type="match status" value="1"/>
</dbReference>
<dbReference type="Gene3D" id="1.10.630.10">
    <property type="entry name" value="Cytochrome P450"/>
    <property type="match status" value="1"/>
</dbReference>
<keyword evidence="2" id="KW-0732">Signal</keyword>
<sequence length="371" mass="41923">MDYITLLILLSILWTAINVLKLGCRQNARLPPGPRGLPIIGNMLQLGTLPHRALTKLSQTYGPVMSLKLGTMTTVVFSSSDVAEEVLKRHDKNFADKTILDAVRALDHYKQSIAWQPADAHWRFLRKICSTEIFSVKQLKASQGLRQRKVQELLDHVLECSQTGRGVNIAQAGFTTSLNFLSNTIFSMDLAHYEFKMSHEFMGLVRGLFEVIGKPNLADCFPILRFLDPQGIRKQTEFYLEKLMAILNDIVNTRLESVGHDNYDDMLKSLIKLHHENESEFSRKDLNFLLLDTFVAGSDTTSTALEWTMAELLRHPKTLAKAQAELREVIGKGKMVRESDISKLSYLQAVVKESLRLHPIVPIVIHKSAAE</sequence>
<dbReference type="PRINTS" id="PR00385">
    <property type="entry name" value="P450"/>
</dbReference>